<dbReference type="WBParaSite" id="jg1374">
    <property type="protein sequence ID" value="jg1374"/>
    <property type="gene ID" value="jg1374"/>
</dbReference>
<evidence type="ECO:0000313" key="1">
    <source>
        <dbReference type="Proteomes" id="UP000887574"/>
    </source>
</evidence>
<protein>
    <submittedName>
        <fullName evidence="2">Uncharacterized protein</fullName>
    </submittedName>
</protein>
<accession>A0A915CYX2</accession>
<organism evidence="1 2">
    <name type="scientific">Ditylenchus dipsaci</name>
    <dbReference type="NCBI Taxonomy" id="166011"/>
    <lineage>
        <taxon>Eukaryota</taxon>
        <taxon>Metazoa</taxon>
        <taxon>Ecdysozoa</taxon>
        <taxon>Nematoda</taxon>
        <taxon>Chromadorea</taxon>
        <taxon>Rhabditida</taxon>
        <taxon>Tylenchina</taxon>
        <taxon>Tylenchomorpha</taxon>
        <taxon>Sphaerularioidea</taxon>
        <taxon>Anguinidae</taxon>
        <taxon>Anguininae</taxon>
        <taxon>Ditylenchus</taxon>
    </lineage>
</organism>
<evidence type="ECO:0000313" key="2">
    <source>
        <dbReference type="WBParaSite" id="jg1374"/>
    </source>
</evidence>
<name>A0A915CYX2_9BILA</name>
<dbReference type="AlphaFoldDB" id="A0A915CYX2"/>
<sequence length="77" mass="9037">MMLNTLSLHSIEDDFLRDGYILDSFSPDLCCAMSSKDQHLHNCTVPLRSFDERLDHVLDMTFLDGYYEQTILFLYEP</sequence>
<dbReference type="Proteomes" id="UP000887574">
    <property type="component" value="Unplaced"/>
</dbReference>
<proteinExistence type="predicted"/>
<dbReference type="InterPro" id="IPR015943">
    <property type="entry name" value="WD40/YVTN_repeat-like_dom_sf"/>
</dbReference>
<keyword evidence="1" id="KW-1185">Reference proteome</keyword>
<reference evidence="2" key="1">
    <citation type="submission" date="2022-11" db="UniProtKB">
        <authorList>
            <consortium name="WormBaseParasite"/>
        </authorList>
    </citation>
    <scope>IDENTIFICATION</scope>
</reference>
<dbReference type="Gene3D" id="2.130.10.10">
    <property type="entry name" value="YVTN repeat-like/Quinoprotein amine dehydrogenase"/>
    <property type="match status" value="1"/>
</dbReference>